<gene>
    <name evidence="2" type="ORF">COR50_21580</name>
</gene>
<protein>
    <submittedName>
        <fullName evidence="2">Phytanoyl-CoA dioxygenase</fullName>
    </submittedName>
</protein>
<dbReference type="KEGG" id="cbae:COR50_21580"/>
<dbReference type="SUPFAM" id="SSF51197">
    <property type="entry name" value="Clavaminate synthase-like"/>
    <property type="match status" value="1"/>
</dbReference>
<dbReference type="Proteomes" id="UP000220133">
    <property type="component" value="Chromosome"/>
</dbReference>
<proteinExistence type="predicted"/>
<dbReference type="GO" id="GO:0005506">
    <property type="term" value="F:iron ion binding"/>
    <property type="evidence" value="ECO:0007669"/>
    <property type="project" value="UniProtKB-ARBA"/>
</dbReference>
<dbReference type="PANTHER" id="PTHR20883">
    <property type="entry name" value="PHYTANOYL-COA DIOXYGENASE DOMAIN CONTAINING 1"/>
    <property type="match status" value="1"/>
</dbReference>
<name>A0A291QZV8_9BACT</name>
<keyword evidence="2" id="KW-0223">Dioxygenase</keyword>
<keyword evidence="2" id="KW-0560">Oxidoreductase</keyword>
<dbReference type="EMBL" id="CP023777">
    <property type="protein sequence ID" value="ATL49559.1"/>
    <property type="molecule type" value="Genomic_DNA"/>
</dbReference>
<keyword evidence="3" id="KW-1185">Reference proteome</keyword>
<organism evidence="2 3">
    <name type="scientific">Chitinophaga caeni</name>
    <dbReference type="NCBI Taxonomy" id="2029983"/>
    <lineage>
        <taxon>Bacteria</taxon>
        <taxon>Pseudomonadati</taxon>
        <taxon>Bacteroidota</taxon>
        <taxon>Chitinophagia</taxon>
        <taxon>Chitinophagales</taxon>
        <taxon>Chitinophagaceae</taxon>
        <taxon>Chitinophaga</taxon>
    </lineage>
</organism>
<dbReference type="RefSeq" id="WP_098195926.1">
    <property type="nucleotide sequence ID" value="NZ_CP023777.1"/>
</dbReference>
<accession>A0A291QZV8</accession>
<evidence type="ECO:0000256" key="1">
    <source>
        <dbReference type="ARBA" id="ARBA00001954"/>
    </source>
</evidence>
<evidence type="ECO:0000313" key="2">
    <source>
        <dbReference type="EMBL" id="ATL49559.1"/>
    </source>
</evidence>
<dbReference type="Gene3D" id="2.60.120.620">
    <property type="entry name" value="q2cbj1_9rhob like domain"/>
    <property type="match status" value="1"/>
</dbReference>
<evidence type="ECO:0000313" key="3">
    <source>
        <dbReference type="Proteomes" id="UP000220133"/>
    </source>
</evidence>
<dbReference type="AlphaFoldDB" id="A0A291QZV8"/>
<comment type="cofactor">
    <cofactor evidence="1">
        <name>Fe(2+)</name>
        <dbReference type="ChEBI" id="CHEBI:29033"/>
    </cofactor>
</comment>
<dbReference type="InterPro" id="IPR008775">
    <property type="entry name" value="Phytyl_CoA_dOase-like"/>
</dbReference>
<sequence length="233" mass="26214">MINPKEFLENEGYLIIPNVFSQQEVACIQSLLNSKIDPCAEGTAIHATRKILHEIPSLAALIKPGLQKYFDPILPGSKYFPVKSIYFDKPAHSNWFVSYHQDLTISVSKQVATPKYSKWTKKNGYFSVQPPIELLQQVYTCRIHLDNTTGDNGALRVVPGSHKQGLIPPDQFDQYRTKEVICNVPAGGIMIMQPLILHSSGRSKGGLSRRVLHIEYAAMDLPGELEWEEKIIL</sequence>
<dbReference type="OrthoDB" id="9791262at2"/>
<dbReference type="PANTHER" id="PTHR20883:SF48">
    <property type="entry name" value="ECTOINE DIOXYGENASE"/>
    <property type="match status" value="1"/>
</dbReference>
<reference evidence="2 3" key="1">
    <citation type="submission" date="2017-10" db="EMBL/GenBank/DDBJ databases">
        <title>Paenichitinophaga pekingensis gen. nov., sp. nov., isolated from activated sludge.</title>
        <authorList>
            <person name="Jin D."/>
            <person name="Kong X."/>
            <person name="Deng Y."/>
            <person name="Bai Z."/>
        </authorList>
    </citation>
    <scope>NUCLEOTIDE SEQUENCE [LARGE SCALE GENOMIC DNA]</scope>
    <source>
        <strain evidence="2 3">13</strain>
    </source>
</reference>
<dbReference type="Pfam" id="PF05721">
    <property type="entry name" value="PhyH"/>
    <property type="match status" value="1"/>
</dbReference>
<dbReference type="GO" id="GO:0016706">
    <property type="term" value="F:2-oxoglutarate-dependent dioxygenase activity"/>
    <property type="evidence" value="ECO:0007669"/>
    <property type="project" value="UniProtKB-ARBA"/>
</dbReference>